<organism evidence="3 4">
    <name type="scientific">Pelovirga terrestris</name>
    <dbReference type="NCBI Taxonomy" id="2771352"/>
    <lineage>
        <taxon>Bacteria</taxon>
        <taxon>Pseudomonadati</taxon>
        <taxon>Thermodesulfobacteriota</taxon>
        <taxon>Desulfuromonadia</taxon>
        <taxon>Geobacterales</taxon>
        <taxon>Geobacteraceae</taxon>
        <taxon>Pelovirga</taxon>
    </lineage>
</organism>
<dbReference type="Pfam" id="PF03548">
    <property type="entry name" value="LolA"/>
    <property type="match status" value="1"/>
</dbReference>
<keyword evidence="4" id="KW-1185">Reference proteome</keyword>
<evidence type="ECO:0000313" key="3">
    <source>
        <dbReference type="EMBL" id="MBD1399902.1"/>
    </source>
</evidence>
<protein>
    <submittedName>
        <fullName evidence="3">Outer membrane lipoprotein carrier protein LolA</fullName>
    </submittedName>
</protein>
<dbReference type="Gene3D" id="2.50.20.10">
    <property type="entry name" value="Lipoprotein localisation LolA/LolB/LppX"/>
    <property type="match status" value="1"/>
</dbReference>
<proteinExistence type="predicted"/>
<gene>
    <name evidence="3" type="ORF">ICT70_04380</name>
</gene>
<dbReference type="RefSeq" id="WP_191154183.1">
    <property type="nucleotide sequence ID" value="NZ_JACWUN010000004.1"/>
</dbReference>
<keyword evidence="3" id="KW-0449">Lipoprotein</keyword>
<feature type="signal peptide" evidence="2">
    <location>
        <begin position="1"/>
        <end position="22"/>
    </location>
</feature>
<feature type="chain" id="PRO_5035168933" evidence="2">
    <location>
        <begin position="23"/>
        <end position="254"/>
    </location>
</feature>
<dbReference type="InterPro" id="IPR029046">
    <property type="entry name" value="LolA/LolB/LppX"/>
</dbReference>
<sequence length="254" mass="28305">MKLMALLLSWLLLVAGSLPAIADEELTNVLRALETPFKVSTPAEQQIRDFAADFVQLSTVVAIDRVQRGEGKVWFKFPPQSRTGSVMPKFRWDYRLPNEQQVLSDGTTLWVYVPENRQVIVSEVGEVEAEYGDNPAAFFTGLGDLAQNFAIAWGKSRRNEAGDYILLLTPKRPSQFFKRIEVIVNQQAVAESHQGGNPQVFPLVATQVTDPQDNLTRITFVDVGWNLDPADTEFVFEVPEGVEQLSPAAQMPGL</sequence>
<dbReference type="AlphaFoldDB" id="A0A8J6UKS6"/>
<reference evidence="3" key="1">
    <citation type="submission" date="2020-09" db="EMBL/GenBank/DDBJ databases">
        <title>Pelobacter alkaliphilus sp. nov., a novel anaerobic arsenate-reducing bacterium from terrestrial mud volcano.</title>
        <authorList>
            <person name="Khomyakova M.A."/>
            <person name="Merkel A.Y."/>
            <person name="Slobodkin A.I."/>
        </authorList>
    </citation>
    <scope>NUCLEOTIDE SEQUENCE</scope>
    <source>
        <strain evidence="3">M08fum</strain>
    </source>
</reference>
<evidence type="ECO:0000256" key="1">
    <source>
        <dbReference type="ARBA" id="ARBA00022729"/>
    </source>
</evidence>
<dbReference type="EMBL" id="JACWUN010000004">
    <property type="protein sequence ID" value="MBD1399902.1"/>
    <property type="molecule type" value="Genomic_DNA"/>
</dbReference>
<evidence type="ECO:0000256" key="2">
    <source>
        <dbReference type="SAM" id="SignalP"/>
    </source>
</evidence>
<dbReference type="PANTHER" id="PTHR35869:SF1">
    <property type="entry name" value="OUTER-MEMBRANE LIPOPROTEIN CARRIER PROTEIN"/>
    <property type="match status" value="1"/>
</dbReference>
<accession>A0A8J6UKS6</accession>
<comment type="caution">
    <text evidence="3">The sequence shown here is derived from an EMBL/GenBank/DDBJ whole genome shotgun (WGS) entry which is preliminary data.</text>
</comment>
<name>A0A8J6UKS6_9BACT</name>
<evidence type="ECO:0000313" key="4">
    <source>
        <dbReference type="Proteomes" id="UP000632828"/>
    </source>
</evidence>
<dbReference type="SUPFAM" id="SSF89392">
    <property type="entry name" value="Prokaryotic lipoproteins and lipoprotein localization factors"/>
    <property type="match status" value="1"/>
</dbReference>
<dbReference type="CDD" id="cd16325">
    <property type="entry name" value="LolA"/>
    <property type="match status" value="1"/>
</dbReference>
<dbReference type="InterPro" id="IPR004564">
    <property type="entry name" value="OM_lipoprot_carrier_LolA-like"/>
</dbReference>
<dbReference type="PANTHER" id="PTHR35869">
    <property type="entry name" value="OUTER-MEMBRANE LIPOPROTEIN CARRIER PROTEIN"/>
    <property type="match status" value="1"/>
</dbReference>
<keyword evidence="1 2" id="KW-0732">Signal</keyword>
<dbReference type="Proteomes" id="UP000632828">
    <property type="component" value="Unassembled WGS sequence"/>
</dbReference>